<evidence type="ECO:0000256" key="5">
    <source>
        <dbReference type="ARBA" id="ARBA00022840"/>
    </source>
</evidence>
<dbReference type="EMBL" id="QKTW01000012">
    <property type="protein sequence ID" value="PZF73448.1"/>
    <property type="molecule type" value="Genomic_DNA"/>
</dbReference>
<dbReference type="Pfam" id="PF08264">
    <property type="entry name" value="Anticodon_1"/>
    <property type="match status" value="1"/>
</dbReference>
<comment type="caution">
    <text evidence="15">The sequence shown here is derived from an EMBL/GenBank/DDBJ whole genome shotgun (WGS) entry which is preliminary data.</text>
</comment>
<feature type="domain" description="Aminoacyl-tRNA synthetase class Ia" evidence="11">
    <location>
        <begin position="12"/>
        <end position="279"/>
    </location>
</feature>
<keyword evidence="6 9" id="KW-0648">Protein biosynthesis</keyword>
<evidence type="ECO:0000256" key="10">
    <source>
        <dbReference type="RuleBase" id="RU363035"/>
    </source>
</evidence>
<dbReference type="GO" id="GO:0005829">
    <property type="term" value="C:cytosol"/>
    <property type="evidence" value="ECO:0007669"/>
    <property type="project" value="TreeGrafter"/>
</dbReference>
<dbReference type="HAMAP" id="MF_00049_B">
    <property type="entry name" value="Leu_tRNA_synth_B"/>
    <property type="match status" value="1"/>
</dbReference>
<dbReference type="GO" id="GO:0002161">
    <property type="term" value="F:aminoacyl-tRNA deacylase activity"/>
    <property type="evidence" value="ECO:0007669"/>
    <property type="project" value="InterPro"/>
</dbReference>
<dbReference type="PANTHER" id="PTHR43740:SF2">
    <property type="entry name" value="LEUCINE--TRNA LIGASE, MITOCHONDRIAL"/>
    <property type="match status" value="1"/>
</dbReference>
<gene>
    <name evidence="9" type="primary">leuS</name>
    <name evidence="15" type="ORF">DN068_07900</name>
</gene>
<evidence type="ECO:0000259" key="13">
    <source>
        <dbReference type="Pfam" id="PF08264"/>
    </source>
</evidence>
<dbReference type="CDD" id="cd01038">
    <property type="entry name" value="Endonuclease_DUF559"/>
    <property type="match status" value="1"/>
</dbReference>
<dbReference type="PRINTS" id="PR00985">
    <property type="entry name" value="TRNASYNTHLEU"/>
</dbReference>
<dbReference type="Gene3D" id="3.90.740.10">
    <property type="entry name" value="Valyl/Leucyl/Isoleucyl-tRNA synthetase, editing domain"/>
    <property type="match status" value="1"/>
</dbReference>
<dbReference type="Gene3D" id="3.40.50.620">
    <property type="entry name" value="HUPs"/>
    <property type="match status" value="3"/>
</dbReference>
<evidence type="ECO:0000256" key="2">
    <source>
        <dbReference type="ARBA" id="ARBA00022490"/>
    </source>
</evidence>
<keyword evidence="3 9" id="KW-0436">Ligase</keyword>
<dbReference type="InterPro" id="IPR001412">
    <property type="entry name" value="aa-tRNA-synth_I_CS"/>
</dbReference>
<accession>A0A2W2B0E8</accession>
<feature type="domain" description="Leucyl-tRNA synthetase editing" evidence="14">
    <location>
        <begin position="513"/>
        <end position="674"/>
    </location>
</feature>
<feature type="binding site" evidence="9">
    <location>
        <position position="930"/>
    </location>
    <ligand>
        <name>ATP</name>
        <dbReference type="ChEBI" id="CHEBI:30616"/>
    </ligand>
</feature>
<organism evidence="15 16">
    <name type="scientific">Taibaiella soli</name>
    <dbReference type="NCBI Taxonomy" id="1649169"/>
    <lineage>
        <taxon>Bacteria</taxon>
        <taxon>Pseudomonadati</taxon>
        <taxon>Bacteroidota</taxon>
        <taxon>Chitinophagia</taxon>
        <taxon>Chitinophagales</taxon>
        <taxon>Chitinophagaceae</taxon>
        <taxon>Taibaiella</taxon>
    </lineage>
</organism>
<dbReference type="FunFam" id="1.10.730.10:FF:000011">
    <property type="entry name" value="Leucine--tRNA ligase chloroplastic/mitochondrial"/>
    <property type="match status" value="1"/>
</dbReference>
<dbReference type="InterPro" id="IPR007569">
    <property type="entry name" value="DUF559"/>
</dbReference>
<name>A0A2W2B0E8_9BACT</name>
<keyword evidence="5 9" id="KW-0067">ATP-binding</keyword>
<dbReference type="SUPFAM" id="SSF52980">
    <property type="entry name" value="Restriction endonuclease-like"/>
    <property type="match status" value="1"/>
</dbReference>
<evidence type="ECO:0000256" key="1">
    <source>
        <dbReference type="ARBA" id="ARBA00005594"/>
    </source>
</evidence>
<dbReference type="GO" id="GO:0006429">
    <property type="term" value="P:leucyl-tRNA aminoacylation"/>
    <property type="evidence" value="ECO:0007669"/>
    <property type="project" value="UniProtKB-UniRule"/>
</dbReference>
<dbReference type="Gene3D" id="3.40.960.10">
    <property type="entry name" value="VSR Endonuclease"/>
    <property type="match status" value="1"/>
</dbReference>
<comment type="catalytic activity">
    <reaction evidence="8 9">
        <text>tRNA(Leu) + L-leucine + ATP = L-leucyl-tRNA(Leu) + AMP + diphosphate</text>
        <dbReference type="Rhea" id="RHEA:11688"/>
        <dbReference type="Rhea" id="RHEA-COMP:9613"/>
        <dbReference type="Rhea" id="RHEA-COMP:9622"/>
        <dbReference type="ChEBI" id="CHEBI:30616"/>
        <dbReference type="ChEBI" id="CHEBI:33019"/>
        <dbReference type="ChEBI" id="CHEBI:57427"/>
        <dbReference type="ChEBI" id="CHEBI:78442"/>
        <dbReference type="ChEBI" id="CHEBI:78494"/>
        <dbReference type="ChEBI" id="CHEBI:456215"/>
        <dbReference type="EC" id="6.1.1.4"/>
    </reaction>
</comment>
<dbReference type="AlphaFoldDB" id="A0A2W2B0E8"/>
<evidence type="ECO:0000256" key="6">
    <source>
        <dbReference type="ARBA" id="ARBA00022917"/>
    </source>
</evidence>
<evidence type="ECO:0000313" key="16">
    <source>
        <dbReference type="Proteomes" id="UP000248745"/>
    </source>
</evidence>
<dbReference type="RefSeq" id="WP_110998367.1">
    <property type="nucleotide sequence ID" value="NZ_QKTW01000012.1"/>
</dbReference>
<evidence type="ECO:0000256" key="3">
    <source>
        <dbReference type="ARBA" id="ARBA00022598"/>
    </source>
</evidence>
<evidence type="ECO:0000256" key="7">
    <source>
        <dbReference type="ARBA" id="ARBA00023146"/>
    </source>
</evidence>
<dbReference type="InterPro" id="IPR009008">
    <property type="entry name" value="Val/Leu/Ile-tRNA-synth_edit"/>
</dbReference>
<dbReference type="InterPro" id="IPR002300">
    <property type="entry name" value="aa-tRNA-synth_Ia"/>
</dbReference>
<sequence length="1153" mass="130276">MEYAFQEIEKKWKEYWEKEQVYKVSNQSDKPKFYILDMFPYPSGAGLHVGHPLGYIASDIYARYKRMKGFNVLHPMGFDAFGLPAEQYAMETGQHPAITTEKNIARYREQLDNIGFCYDWSREFRTSDPKYYKWTQWIFLQLFHSWYNHKTGKAESIDTLIAIFEKEGNTNTACPGDEDLHFTAEEWKNFSTEAKRNALMQYRLAYLDYAEVWWCEALGTVLANDEVVNGVSERGGHPVIKKQMRQWFLRITEYADRLLSSLDTLEWTEAMKEMQRNWIGKSQGAEIKFDLLPSSSQGGGGVDAALNSDNTPATGVDNKTSLSFGEGRGEAGHSEAHWQTAEPSLYASIKDFRNNLKKNPTEAENILWQAVRDKQLGAKFRRQHIIGRFIADFVSITHKLIIEVDGGIHLQQIEADKDRTTYLNEKGYTVIRFTNEEVIGNLAGVLNKIKSLLPSSSQGGGDIVEEPGEDYLTFGLLPSSSQGGGDVDAALNSDNTSATGVDNNTSLSFGEGRGEASIDVFTTRPDTIFGVDFMVVAPEHKLVDEITTAEQKEAIAKYKEYVQSRSERERMSEVKQVTGCFTGAYAVHPFTGNPIPVWTSEYVLAGYGTGAIMAVPSGDDRDHAFAKHFNIPITNIFGEKYTGEAAYSEKTGTLTNSDFLNGLDVKAATEAALKAIEEKGIGKRKVNYRLRDAGFSRQRYWGEPFPIVYVNDIPYGVDENELNIADAERALPVALPDIEKGYKPGPEGQGPLANLMDWVTPASLNGGHREVNTMPGYAGSSWYFLRYMDPHNEHTFADRAATDYWKQVDIYIGGTEHAVGHLLYSRMWTKALHDLGYISFDEPFRKLVNQGMIQGSSRFVYRERGTNTFISAGLKGLYETDKLHVDVNIVDGLELNIEAFKNWREEYADASFILEDGKYICGAEVEKMSKRWFNVVNPDDVVAQYGADTFRMYEMFLGPIEQSKPWETKGIEGVHRFLKKFWRLYFDEQQGWIVNDNPAEEAALRALHKTIKKIADDTERFAFNTCVSQLMICVNELTSLNCHSRQVLEPLVAVICPFAPHLAEELWHKFGHTDTVVAASFPAFEEKYVVESSKKYPVAVNGKTRTELEFAIDADQATIEKTVLADETVIKWLEGKTPKKIIFVQGRMINIVI</sequence>
<evidence type="ECO:0000256" key="4">
    <source>
        <dbReference type="ARBA" id="ARBA00022741"/>
    </source>
</evidence>
<dbReference type="Pfam" id="PF13603">
    <property type="entry name" value="tRNA-synt_1_2"/>
    <property type="match status" value="1"/>
</dbReference>
<dbReference type="FunFam" id="3.40.50.620:FF:000060">
    <property type="entry name" value="Leucine--tRNA ligase"/>
    <property type="match status" value="1"/>
</dbReference>
<dbReference type="Gene3D" id="1.10.730.10">
    <property type="entry name" value="Isoleucyl-tRNA Synthetase, Domain 1"/>
    <property type="match status" value="2"/>
</dbReference>
<dbReference type="NCBIfam" id="TIGR00396">
    <property type="entry name" value="leuS_bact"/>
    <property type="match status" value="1"/>
</dbReference>
<keyword evidence="16" id="KW-1185">Reference proteome</keyword>
<dbReference type="InterPro" id="IPR002302">
    <property type="entry name" value="Leu-tRNA-ligase"/>
</dbReference>
<protein>
    <recommendedName>
        <fullName evidence="9">Leucine--tRNA ligase</fullName>
        <ecNumber evidence="9">6.1.1.4</ecNumber>
    </recommendedName>
    <alternativeName>
        <fullName evidence="9">Leucyl-tRNA synthetase</fullName>
        <shortName evidence="9">LeuRS</shortName>
    </alternativeName>
</protein>
<dbReference type="GO" id="GO:0005524">
    <property type="term" value="F:ATP binding"/>
    <property type="evidence" value="ECO:0007669"/>
    <property type="project" value="UniProtKB-UniRule"/>
</dbReference>
<dbReference type="Proteomes" id="UP000248745">
    <property type="component" value="Unassembled WGS sequence"/>
</dbReference>
<dbReference type="SUPFAM" id="SSF50677">
    <property type="entry name" value="ValRS/IleRS/LeuRS editing domain"/>
    <property type="match status" value="1"/>
</dbReference>
<feature type="domain" description="DUF559" evidence="12">
    <location>
        <begin position="350"/>
        <end position="452"/>
    </location>
</feature>
<proteinExistence type="inferred from homology"/>
<dbReference type="InterPro" id="IPR013155">
    <property type="entry name" value="M/V/L/I-tRNA-synth_anticd-bd"/>
</dbReference>
<dbReference type="InterPro" id="IPR009080">
    <property type="entry name" value="tRNAsynth_Ia_anticodon-bd"/>
</dbReference>
<dbReference type="PROSITE" id="PS00178">
    <property type="entry name" value="AA_TRNA_LIGASE_I"/>
    <property type="match status" value="1"/>
</dbReference>
<dbReference type="Pfam" id="PF00133">
    <property type="entry name" value="tRNA-synt_1"/>
    <property type="match status" value="1"/>
</dbReference>
<evidence type="ECO:0000313" key="15">
    <source>
        <dbReference type="EMBL" id="PZF73448.1"/>
    </source>
</evidence>
<dbReference type="EC" id="6.1.1.4" evidence="9"/>
<dbReference type="InterPro" id="IPR014729">
    <property type="entry name" value="Rossmann-like_a/b/a_fold"/>
</dbReference>
<keyword evidence="2 9" id="KW-0963">Cytoplasm</keyword>
<dbReference type="OrthoDB" id="9810365at2"/>
<keyword evidence="4 9" id="KW-0547">Nucleotide-binding</keyword>
<reference evidence="15 16" key="1">
    <citation type="submission" date="2018-06" db="EMBL/GenBank/DDBJ databases">
        <title>Mucibacter soli gen. nov., sp. nov., a new member of the family Chitinophagaceae producing mucin.</title>
        <authorList>
            <person name="Kim M.-K."/>
            <person name="Park S."/>
            <person name="Kim T.-S."/>
            <person name="Joung Y."/>
            <person name="Han J.-H."/>
            <person name="Kim S.B."/>
        </authorList>
    </citation>
    <scope>NUCLEOTIDE SEQUENCE [LARGE SCALE GENOMIC DNA]</scope>
    <source>
        <strain evidence="15 16">R1-15</strain>
    </source>
</reference>
<evidence type="ECO:0000256" key="9">
    <source>
        <dbReference type="HAMAP-Rule" id="MF_00049"/>
    </source>
</evidence>
<dbReference type="GO" id="GO:0004823">
    <property type="term" value="F:leucine-tRNA ligase activity"/>
    <property type="evidence" value="ECO:0007669"/>
    <property type="project" value="UniProtKB-UniRule"/>
</dbReference>
<comment type="caution">
    <text evidence="9">Lacks conserved residue(s) required for the propagation of feature annotation.</text>
</comment>
<dbReference type="CDD" id="cd07958">
    <property type="entry name" value="Anticodon_Ia_Leu_BEm"/>
    <property type="match status" value="1"/>
</dbReference>
<comment type="subcellular location">
    <subcellularLocation>
        <location evidence="9">Cytoplasm</location>
    </subcellularLocation>
</comment>
<comment type="similarity">
    <text evidence="1 9 10">Belongs to the class-I aminoacyl-tRNA synthetase family.</text>
</comment>
<dbReference type="Pfam" id="PF04480">
    <property type="entry name" value="DUF559"/>
    <property type="match status" value="1"/>
</dbReference>
<dbReference type="FunFam" id="3.40.50.620:FF:000056">
    <property type="entry name" value="Leucine--tRNA ligase"/>
    <property type="match status" value="1"/>
</dbReference>
<evidence type="ECO:0000256" key="8">
    <source>
        <dbReference type="ARBA" id="ARBA00047469"/>
    </source>
</evidence>
<dbReference type="PANTHER" id="PTHR43740">
    <property type="entry name" value="LEUCYL-TRNA SYNTHETASE"/>
    <property type="match status" value="1"/>
</dbReference>
<feature type="domain" description="Methionyl/Valyl/Leucyl/Isoleucyl-tRNA synthetase anticodon-binding" evidence="13">
    <location>
        <begin position="1003"/>
        <end position="1115"/>
    </location>
</feature>
<dbReference type="SUPFAM" id="SSF52374">
    <property type="entry name" value="Nucleotidylyl transferase"/>
    <property type="match status" value="1"/>
</dbReference>
<evidence type="ECO:0000259" key="11">
    <source>
        <dbReference type="Pfam" id="PF00133"/>
    </source>
</evidence>
<dbReference type="InterPro" id="IPR011335">
    <property type="entry name" value="Restrct_endonuc-II-like"/>
</dbReference>
<evidence type="ECO:0000259" key="12">
    <source>
        <dbReference type="Pfam" id="PF04480"/>
    </source>
</evidence>
<evidence type="ECO:0000259" key="14">
    <source>
        <dbReference type="Pfam" id="PF13603"/>
    </source>
</evidence>
<dbReference type="SUPFAM" id="SSF47323">
    <property type="entry name" value="Anticodon-binding domain of a subclass of class I aminoacyl-tRNA synthetases"/>
    <property type="match status" value="1"/>
</dbReference>
<keyword evidence="7 9" id="KW-0030">Aminoacyl-tRNA synthetase</keyword>
<dbReference type="InterPro" id="IPR047216">
    <property type="entry name" value="Endonuclease_DUF559_bact"/>
</dbReference>
<dbReference type="InterPro" id="IPR025709">
    <property type="entry name" value="Leu_tRNA-synth_edit"/>
</dbReference>